<dbReference type="AlphaFoldDB" id="A0A9X6RJR8"/>
<dbReference type="EMBL" id="MTYJ01000183">
    <property type="protein sequence ID" value="OWA50135.1"/>
    <property type="molecule type" value="Genomic_DNA"/>
</dbReference>
<feature type="region of interest" description="Disordered" evidence="1">
    <location>
        <begin position="373"/>
        <end position="407"/>
    </location>
</feature>
<feature type="compositionally biased region" description="Basic and acidic residues" evidence="1">
    <location>
        <begin position="388"/>
        <end position="397"/>
    </location>
</feature>
<proteinExistence type="predicted"/>
<reference evidence="3" key="1">
    <citation type="submission" date="2017-01" db="EMBL/GenBank/DDBJ databases">
        <title>Comparative genomics of anhydrobiosis in the tardigrade Hypsibius dujardini.</title>
        <authorList>
            <person name="Yoshida Y."/>
            <person name="Koutsovoulos G."/>
            <person name="Laetsch D."/>
            <person name="Stevens L."/>
            <person name="Kumar S."/>
            <person name="Horikawa D."/>
            <person name="Ishino K."/>
            <person name="Komine S."/>
            <person name="Tomita M."/>
            <person name="Blaxter M."/>
            <person name="Arakawa K."/>
        </authorList>
    </citation>
    <scope>NUCLEOTIDE SEQUENCE [LARGE SCALE GENOMIC DNA]</scope>
    <source>
        <strain evidence="3">Z151</strain>
    </source>
</reference>
<organism evidence="2 3">
    <name type="scientific">Hypsibius exemplaris</name>
    <name type="common">Freshwater tardigrade</name>
    <dbReference type="NCBI Taxonomy" id="2072580"/>
    <lineage>
        <taxon>Eukaryota</taxon>
        <taxon>Metazoa</taxon>
        <taxon>Ecdysozoa</taxon>
        <taxon>Tardigrada</taxon>
        <taxon>Eutardigrada</taxon>
        <taxon>Parachela</taxon>
        <taxon>Hypsibioidea</taxon>
        <taxon>Hypsibiidae</taxon>
        <taxon>Hypsibius</taxon>
    </lineage>
</organism>
<dbReference type="PANTHER" id="PTHR32046">
    <property type="entry name" value="G DOMAIN-CONTAINING PROTEIN"/>
    <property type="match status" value="1"/>
</dbReference>
<dbReference type="PANTHER" id="PTHR32046:SF11">
    <property type="entry name" value="IMMUNE-ASSOCIATED NUCLEOTIDE-BINDING PROTEIN 10-LIKE"/>
    <property type="match status" value="1"/>
</dbReference>
<evidence type="ECO:0000313" key="2">
    <source>
        <dbReference type="EMBL" id="OWA50135.1"/>
    </source>
</evidence>
<protein>
    <submittedName>
        <fullName evidence="2">Uncharacterized protein</fullName>
    </submittedName>
</protein>
<dbReference type="Proteomes" id="UP000192578">
    <property type="component" value="Unassembled WGS sequence"/>
</dbReference>
<sequence length="407" mass="46225">MHHIDAVGIVVQGLIVRLPPAKLYVYNKVLSFFRKDVRDNLFWLITFAQGKDVPAGNTAPGGDEFDRMRLERKWDVGVKSMSDFFEKFRNAQPASLLLSRAVIHQRLNLELVIKGLLRDINDDLKKVEQKKDLTRKVSEKRQVIEANKNYEVDVTETETVQEDLKAGYALVCSGCESNCHNPCITYFNNLTWMCEAMDAAYCCTVCPRKCNYLDHHISGTIFVKRETKKRQMVSDIMEKYNIAVGEATAVSQLIVEVKNETDRLRQQLLLNINAAHKCLQKLEETALKPNPMSALGYIDLLIMEQKQSATEGWQTRVEHLYQAKAEAETLMKCAKKGFDPIKDAEPSNWADALQKHRVVASASKKWTSFKSSVSSRIPSLPKLPKWMRAKENGDAAERVSPVDSDDN</sequence>
<accession>A0A9X6RJR8</accession>
<name>A0A9X6RJR8_HYPEX</name>
<dbReference type="OrthoDB" id="8954335at2759"/>
<comment type="caution">
    <text evidence="2">The sequence shown here is derived from an EMBL/GenBank/DDBJ whole genome shotgun (WGS) entry which is preliminary data.</text>
</comment>
<keyword evidence="3" id="KW-1185">Reference proteome</keyword>
<evidence type="ECO:0000313" key="3">
    <source>
        <dbReference type="Proteomes" id="UP000192578"/>
    </source>
</evidence>
<evidence type="ECO:0000256" key="1">
    <source>
        <dbReference type="SAM" id="MobiDB-lite"/>
    </source>
</evidence>
<gene>
    <name evidence="2" type="ORF">BV898_14661</name>
</gene>